<evidence type="ECO:0000256" key="4">
    <source>
        <dbReference type="ARBA" id="ARBA00022723"/>
    </source>
</evidence>
<dbReference type="Gene3D" id="1.10.600.10">
    <property type="entry name" value="Farnesyl Diphosphate Synthase"/>
    <property type="match status" value="1"/>
</dbReference>
<sequence>MSVFFSILRNCSHSHGINAIHASKLSMYCGKSLPLWTAVASLHPSFLSKRPSIQPCCAMSSIVLPPAKLGKAASSDEQLEFVSLFPDVVRDLSTDPEYDDIPEALKWFSRVLQYNVRGGKMNRGLAVGMSYKLLAEPSTITPGTIRQAHILGWCIELLQSYFLVADDIIDNSPLRRGRPAWHVKDNRGLAAFNDAILLEAGIYKILKKHFQNEPYYTRILELFHSVTLKTSLGQTLDLQSNPGGKPQLDQFTMDRYNAIVRYKTGFYSFYLPVALAMYMAGISDSDHVRVAGITDAELHRQARTILLEMGSFFQVQDDYLDCFGDASVTGKVGTDIGEGKCTWLAVVALQRASPAQRALMEQHYGSSSDKSVEVVTTLYKELGLPATYRSYEESTYALIRMHVQQISRGLNHKVFFKFLDKIHLRSV</sequence>
<dbReference type="SFLD" id="SFLDG01017">
    <property type="entry name" value="Polyprenyl_Transferase_Like"/>
    <property type="match status" value="1"/>
</dbReference>
<proteinExistence type="inferred from homology"/>
<dbReference type="SFLD" id="SFLDS00005">
    <property type="entry name" value="Isoprenoid_Synthase_Type_I"/>
    <property type="match status" value="1"/>
</dbReference>
<dbReference type="InterPro" id="IPR039702">
    <property type="entry name" value="FPS1-like"/>
</dbReference>
<dbReference type="Proteomes" id="UP000694843">
    <property type="component" value="Unplaced"/>
</dbReference>
<dbReference type="GO" id="GO:0045337">
    <property type="term" value="P:farnesyl diphosphate biosynthetic process"/>
    <property type="evidence" value="ECO:0007669"/>
    <property type="project" value="TreeGrafter"/>
</dbReference>
<comment type="cofactor">
    <cofactor evidence="1">
        <name>Mg(2+)</name>
        <dbReference type="ChEBI" id="CHEBI:18420"/>
    </cofactor>
</comment>
<keyword evidence="5" id="KW-0460">Magnesium</keyword>
<dbReference type="InterPro" id="IPR033749">
    <property type="entry name" value="Polyprenyl_synt_CS"/>
</dbReference>
<dbReference type="Pfam" id="PF00348">
    <property type="entry name" value="polyprenyl_synt"/>
    <property type="match status" value="1"/>
</dbReference>
<reference evidence="10" key="1">
    <citation type="submission" date="2025-08" db="UniProtKB">
        <authorList>
            <consortium name="RefSeq"/>
        </authorList>
    </citation>
    <scope>IDENTIFICATION</scope>
    <source>
        <tissue evidence="10">Whole organism</tissue>
    </source>
</reference>
<organism evidence="9 10">
    <name type="scientific">Hyalella azteca</name>
    <name type="common">Amphipod</name>
    <dbReference type="NCBI Taxonomy" id="294128"/>
    <lineage>
        <taxon>Eukaryota</taxon>
        <taxon>Metazoa</taxon>
        <taxon>Ecdysozoa</taxon>
        <taxon>Arthropoda</taxon>
        <taxon>Crustacea</taxon>
        <taxon>Multicrustacea</taxon>
        <taxon>Malacostraca</taxon>
        <taxon>Eumalacostraca</taxon>
        <taxon>Peracarida</taxon>
        <taxon>Amphipoda</taxon>
        <taxon>Senticaudata</taxon>
        <taxon>Talitrida</taxon>
        <taxon>Talitroidea</taxon>
        <taxon>Hyalellidae</taxon>
        <taxon>Hyalella</taxon>
    </lineage>
</organism>
<dbReference type="PROSITE" id="PS00723">
    <property type="entry name" value="POLYPRENYL_SYNTHASE_1"/>
    <property type="match status" value="1"/>
</dbReference>
<keyword evidence="4" id="KW-0479">Metal-binding</keyword>
<dbReference type="GO" id="GO:0042811">
    <property type="term" value="P:pheromone biosynthetic process"/>
    <property type="evidence" value="ECO:0007669"/>
    <property type="project" value="UniProtKB-ARBA"/>
</dbReference>
<evidence type="ECO:0000256" key="7">
    <source>
        <dbReference type="ARBA" id="ARBA00034546"/>
    </source>
</evidence>
<dbReference type="RefSeq" id="XP_018009249.1">
    <property type="nucleotide sequence ID" value="XM_018153760.2"/>
</dbReference>
<evidence type="ECO:0000256" key="1">
    <source>
        <dbReference type="ARBA" id="ARBA00001946"/>
    </source>
</evidence>
<evidence type="ECO:0000256" key="6">
    <source>
        <dbReference type="ARBA" id="ARBA00033740"/>
    </source>
</evidence>
<comment type="similarity">
    <text evidence="2 8">Belongs to the FPP/GGPP synthase family.</text>
</comment>
<dbReference type="PANTHER" id="PTHR11525">
    <property type="entry name" value="FARNESYL-PYROPHOSPHATE SYNTHETASE"/>
    <property type="match status" value="1"/>
</dbReference>
<keyword evidence="3 8" id="KW-0808">Transferase</keyword>
<protein>
    <recommendedName>
        <fullName evidence="7">Farnesyl pyrophosphate synthase</fullName>
    </recommendedName>
</protein>
<evidence type="ECO:0000256" key="2">
    <source>
        <dbReference type="ARBA" id="ARBA00006706"/>
    </source>
</evidence>
<evidence type="ECO:0000313" key="10">
    <source>
        <dbReference type="RefSeq" id="XP_018009249.1"/>
    </source>
</evidence>
<dbReference type="OrthoDB" id="10257492at2759"/>
<dbReference type="GO" id="GO:0004161">
    <property type="term" value="F:dimethylallyltranstransferase activity"/>
    <property type="evidence" value="ECO:0007669"/>
    <property type="project" value="TreeGrafter"/>
</dbReference>
<dbReference type="AlphaFoldDB" id="A0A8B7N7J3"/>
<dbReference type="GO" id="GO:0046872">
    <property type="term" value="F:metal ion binding"/>
    <property type="evidence" value="ECO:0007669"/>
    <property type="project" value="UniProtKB-KW"/>
</dbReference>
<evidence type="ECO:0000313" key="9">
    <source>
        <dbReference type="Proteomes" id="UP000694843"/>
    </source>
</evidence>
<dbReference type="PANTHER" id="PTHR11525:SF0">
    <property type="entry name" value="FARNESYL PYROPHOSPHATE SYNTHASE"/>
    <property type="match status" value="1"/>
</dbReference>
<dbReference type="OMA" id="CSWVVNQ"/>
<dbReference type="CDD" id="cd00685">
    <property type="entry name" value="Trans_IPPS_HT"/>
    <property type="match status" value="1"/>
</dbReference>
<comment type="pathway">
    <text evidence="6">Pheromone biosynthesis.</text>
</comment>
<dbReference type="GO" id="GO:0005737">
    <property type="term" value="C:cytoplasm"/>
    <property type="evidence" value="ECO:0007669"/>
    <property type="project" value="TreeGrafter"/>
</dbReference>
<evidence type="ECO:0000256" key="3">
    <source>
        <dbReference type="ARBA" id="ARBA00022679"/>
    </source>
</evidence>
<dbReference type="InterPro" id="IPR008949">
    <property type="entry name" value="Isoprenoid_synthase_dom_sf"/>
</dbReference>
<dbReference type="SUPFAM" id="SSF48576">
    <property type="entry name" value="Terpenoid synthases"/>
    <property type="match status" value="1"/>
</dbReference>
<evidence type="ECO:0000256" key="8">
    <source>
        <dbReference type="RuleBase" id="RU004466"/>
    </source>
</evidence>
<dbReference type="GO" id="GO:0004337">
    <property type="term" value="F:(2E,6E)-farnesyl diphosphate synthase activity"/>
    <property type="evidence" value="ECO:0007669"/>
    <property type="project" value="TreeGrafter"/>
</dbReference>
<keyword evidence="9" id="KW-1185">Reference proteome</keyword>
<dbReference type="CTD" id="36209"/>
<dbReference type="FunFam" id="1.10.600.10:FF:000021">
    <property type="entry name" value="Farnesyl pyrophosphate synthase"/>
    <property type="match status" value="1"/>
</dbReference>
<dbReference type="KEGG" id="hazt:108666830"/>
<accession>A0A8B7N7J3</accession>
<gene>
    <name evidence="10" type="primary">LOC108666830</name>
</gene>
<dbReference type="InterPro" id="IPR000092">
    <property type="entry name" value="Polyprenyl_synt"/>
</dbReference>
<name>A0A8B7N7J3_HYAAZ</name>
<dbReference type="GeneID" id="108666830"/>
<dbReference type="PROSITE" id="PS00444">
    <property type="entry name" value="POLYPRENYL_SYNTHASE_2"/>
    <property type="match status" value="1"/>
</dbReference>
<evidence type="ECO:0000256" key="5">
    <source>
        <dbReference type="ARBA" id="ARBA00022842"/>
    </source>
</evidence>